<sequence length="216" mass="25259">MNLPQRLPSSTNEPKQKKKRVADLLERSPALANAEYIGGIPEQIFFDTIASWTFGLLDLRQLLTLSMVSRSFYYTMGHSYWEKIVQAPMFAPLYRAASFAMLKPRQRAIYILTKCTCQHCRQPQPYEIKQPKGDPQVCQKCILLPEFAQIDSEDVFSSYGLSTYYLHKIPCQRRIINGRYRSRYKLKDVLELVEQERRISDEYFADVCALLRESPW</sequence>
<evidence type="ECO:0000313" key="2">
    <source>
        <dbReference type="Proteomes" id="UP000481153"/>
    </source>
</evidence>
<gene>
    <name evidence="1" type="ORF">Ae201684_005571</name>
</gene>
<dbReference type="Proteomes" id="UP000481153">
    <property type="component" value="Unassembled WGS sequence"/>
</dbReference>
<proteinExistence type="predicted"/>
<accession>A0A6G0XEM7</accession>
<keyword evidence="2" id="KW-1185">Reference proteome</keyword>
<dbReference type="AlphaFoldDB" id="A0A6G0XEM7"/>
<evidence type="ECO:0000313" key="1">
    <source>
        <dbReference type="EMBL" id="KAF0738643.1"/>
    </source>
</evidence>
<dbReference type="EMBL" id="VJMJ01000071">
    <property type="protein sequence ID" value="KAF0738643.1"/>
    <property type="molecule type" value="Genomic_DNA"/>
</dbReference>
<dbReference type="VEuPathDB" id="FungiDB:AeMF1_016537"/>
<protein>
    <recommendedName>
        <fullName evidence="3">F-box domain-containing protein</fullName>
    </recommendedName>
</protein>
<evidence type="ECO:0008006" key="3">
    <source>
        <dbReference type="Google" id="ProtNLM"/>
    </source>
</evidence>
<organism evidence="1 2">
    <name type="scientific">Aphanomyces euteiches</name>
    <dbReference type="NCBI Taxonomy" id="100861"/>
    <lineage>
        <taxon>Eukaryota</taxon>
        <taxon>Sar</taxon>
        <taxon>Stramenopiles</taxon>
        <taxon>Oomycota</taxon>
        <taxon>Saprolegniomycetes</taxon>
        <taxon>Saprolegniales</taxon>
        <taxon>Verrucalvaceae</taxon>
        <taxon>Aphanomyces</taxon>
    </lineage>
</organism>
<name>A0A6G0XEM7_9STRA</name>
<comment type="caution">
    <text evidence="1">The sequence shown here is derived from an EMBL/GenBank/DDBJ whole genome shotgun (WGS) entry which is preliminary data.</text>
</comment>
<reference evidence="1 2" key="1">
    <citation type="submission" date="2019-07" db="EMBL/GenBank/DDBJ databases">
        <title>Genomics analysis of Aphanomyces spp. identifies a new class of oomycete effector associated with host adaptation.</title>
        <authorList>
            <person name="Gaulin E."/>
        </authorList>
    </citation>
    <scope>NUCLEOTIDE SEQUENCE [LARGE SCALE GENOMIC DNA]</scope>
    <source>
        <strain evidence="1 2">ATCC 201684</strain>
    </source>
</reference>